<evidence type="ECO:0000259" key="3">
    <source>
        <dbReference type="Pfam" id="PF24100"/>
    </source>
</evidence>
<dbReference type="Pfam" id="PF00188">
    <property type="entry name" value="CAP"/>
    <property type="match status" value="1"/>
</dbReference>
<sequence>MVVRTDDGIRYSYRNELYRTKDDVAEQVKKNHPTVKTQKLYLVKVAEISHYTRIIDPKNYNYESIAEHFDTKSCKVIVYEFCVYGKVYYKCFHKKFHRFEEAESYAKRKERMMSHICCYKPNHNKGKPKDLLKIVGKRSFSDKVWRSIWKTCYKHYCFSMNNFGYLKTRYVFEINMYRIAHNGKPIQQHPDLTSKAEKYLKNILDLGNNYIPNKYLDVYTKISTHMAPLLIKRWYEEEEFYRFSTEELIRKAAHFSAIVWKEVEYVGFAVHETCNSLHIVYLFYPTPNTPRGFPLNVVRRKSTLRESIRSSLGSSLKSPLGSSLKSPLRSPLRSST</sequence>
<dbReference type="AlphaFoldDB" id="A0A0N5BQH0"/>
<feature type="region of interest" description="Disordered" evidence="1">
    <location>
        <begin position="313"/>
        <end position="336"/>
    </location>
</feature>
<proteinExistence type="predicted"/>
<feature type="domain" description="DUF7381" evidence="3">
    <location>
        <begin position="9"/>
        <end position="108"/>
    </location>
</feature>
<dbReference type="WBParaSite" id="SPAL_0000813500.1">
    <property type="protein sequence ID" value="SPAL_0000813500.1"/>
    <property type="gene ID" value="SPAL_0000813500"/>
</dbReference>
<evidence type="ECO:0000313" key="5">
    <source>
        <dbReference type="WBParaSite" id="SPAL_0000813500.1"/>
    </source>
</evidence>
<dbReference type="Pfam" id="PF24100">
    <property type="entry name" value="DUF7381"/>
    <property type="match status" value="1"/>
</dbReference>
<evidence type="ECO:0000313" key="4">
    <source>
        <dbReference type="Proteomes" id="UP000046392"/>
    </source>
</evidence>
<organism evidence="4 5">
    <name type="scientific">Strongyloides papillosus</name>
    <name type="common">Intestinal threadworm</name>
    <dbReference type="NCBI Taxonomy" id="174720"/>
    <lineage>
        <taxon>Eukaryota</taxon>
        <taxon>Metazoa</taxon>
        <taxon>Ecdysozoa</taxon>
        <taxon>Nematoda</taxon>
        <taxon>Chromadorea</taxon>
        <taxon>Rhabditida</taxon>
        <taxon>Tylenchina</taxon>
        <taxon>Panagrolaimomorpha</taxon>
        <taxon>Strongyloidoidea</taxon>
        <taxon>Strongyloididae</taxon>
        <taxon>Strongyloides</taxon>
    </lineage>
</organism>
<evidence type="ECO:0000256" key="1">
    <source>
        <dbReference type="SAM" id="MobiDB-lite"/>
    </source>
</evidence>
<dbReference type="SUPFAM" id="SSF55797">
    <property type="entry name" value="PR-1-like"/>
    <property type="match status" value="1"/>
</dbReference>
<dbReference type="Proteomes" id="UP000046392">
    <property type="component" value="Unplaced"/>
</dbReference>
<reference evidence="5" key="1">
    <citation type="submission" date="2017-02" db="UniProtKB">
        <authorList>
            <consortium name="WormBaseParasite"/>
        </authorList>
    </citation>
    <scope>IDENTIFICATION</scope>
</reference>
<name>A0A0N5BQH0_STREA</name>
<dbReference type="InterPro" id="IPR035940">
    <property type="entry name" value="CAP_sf"/>
</dbReference>
<dbReference type="InterPro" id="IPR055805">
    <property type="entry name" value="DUF7381"/>
</dbReference>
<dbReference type="InterPro" id="IPR014044">
    <property type="entry name" value="CAP_dom"/>
</dbReference>
<dbReference type="Gene3D" id="3.40.33.10">
    <property type="entry name" value="CAP"/>
    <property type="match status" value="1"/>
</dbReference>
<accession>A0A0N5BQH0</accession>
<feature type="domain" description="SCP" evidence="2">
    <location>
        <begin position="173"/>
        <end position="278"/>
    </location>
</feature>
<evidence type="ECO:0000259" key="2">
    <source>
        <dbReference type="Pfam" id="PF00188"/>
    </source>
</evidence>
<keyword evidence="4" id="KW-1185">Reference proteome</keyword>
<protein>
    <submittedName>
        <fullName evidence="5">SCP domain-containing protein</fullName>
    </submittedName>
</protein>